<dbReference type="PANTHER" id="PTHR11690:SF222">
    <property type="entry name" value="AMILORIDE-SENSITIVE SODIUM CHANNEL SUBUNIT GAMMA"/>
    <property type="match status" value="1"/>
</dbReference>
<keyword evidence="7" id="KW-0915">Sodium</keyword>
<comment type="subcellular location">
    <subcellularLocation>
        <location evidence="1">Membrane</location>
        <topology evidence="1">Multi-pass membrane protein</topology>
    </subcellularLocation>
</comment>
<evidence type="ECO:0000256" key="2">
    <source>
        <dbReference type="ARBA" id="ARBA00007193"/>
    </source>
</evidence>
<evidence type="ECO:0000256" key="7">
    <source>
        <dbReference type="ARBA" id="ARBA00023053"/>
    </source>
</evidence>
<keyword evidence="12 13" id="KW-0407">Ion channel</keyword>
<comment type="caution">
    <text evidence="15">The sequence shown here is derived from an EMBL/GenBank/DDBJ whole genome shotgun (WGS) entry which is preliminary data.</text>
</comment>
<feature type="non-terminal residue" evidence="15">
    <location>
        <position position="131"/>
    </location>
</feature>
<evidence type="ECO:0000256" key="4">
    <source>
        <dbReference type="ARBA" id="ARBA00022461"/>
    </source>
</evidence>
<feature type="transmembrane region" description="Helical" evidence="14">
    <location>
        <begin position="63"/>
        <end position="83"/>
    </location>
</feature>
<evidence type="ECO:0000313" key="15">
    <source>
        <dbReference type="EMBL" id="GMT26197.1"/>
    </source>
</evidence>
<evidence type="ECO:0000256" key="3">
    <source>
        <dbReference type="ARBA" id="ARBA00022448"/>
    </source>
</evidence>
<dbReference type="PRINTS" id="PR01078">
    <property type="entry name" value="AMINACHANNEL"/>
</dbReference>
<evidence type="ECO:0000313" key="16">
    <source>
        <dbReference type="Proteomes" id="UP001432322"/>
    </source>
</evidence>
<sequence length="131" mass="14863">MIYSTSNSYGRGFSDTAVSTLQSQNKAVDEKYIRANYLSVSIFFRDLSFTEYSQVPSSNLTTLLSAIGGTLGLFLGMSVLTVFESIIYATKVCWTFISCQRRKYTARKEREVKVYCSSREVVIHCLKRFSV</sequence>
<dbReference type="Pfam" id="PF00858">
    <property type="entry name" value="ASC"/>
    <property type="match status" value="1"/>
</dbReference>
<protein>
    <recommendedName>
        <fullName evidence="17">Ion channel</fullName>
    </recommendedName>
</protein>
<dbReference type="GO" id="GO:0005886">
    <property type="term" value="C:plasma membrane"/>
    <property type="evidence" value="ECO:0007669"/>
    <property type="project" value="TreeGrafter"/>
</dbReference>
<reference evidence="15" key="1">
    <citation type="submission" date="2023-10" db="EMBL/GenBank/DDBJ databases">
        <title>Genome assembly of Pristionchus species.</title>
        <authorList>
            <person name="Yoshida K."/>
            <person name="Sommer R.J."/>
        </authorList>
    </citation>
    <scope>NUCLEOTIDE SEQUENCE</scope>
    <source>
        <strain evidence="15">RS5133</strain>
    </source>
</reference>
<keyword evidence="3 13" id="KW-0813">Transport</keyword>
<dbReference type="Gene3D" id="1.10.287.770">
    <property type="entry name" value="YojJ-like"/>
    <property type="match status" value="1"/>
</dbReference>
<keyword evidence="4 13" id="KW-0894">Sodium channel</keyword>
<evidence type="ECO:0000256" key="8">
    <source>
        <dbReference type="ARBA" id="ARBA00023065"/>
    </source>
</evidence>
<dbReference type="EMBL" id="BTSY01000004">
    <property type="protein sequence ID" value="GMT26197.1"/>
    <property type="molecule type" value="Genomic_DNA"/>
</dbReference>
<keyword evidence="16" id="KW-1185">Reference proteome</keyword>
<keyword evidence="9 14" id="KW-0472">Membrane</keyword>
<evidence type="ECO:0000256" key="6">
    <source>
        <dbReference type="ARBA" id="ARBA00022989"/>
    </source>
</evidence>
<gene>
    <name evidence="15" type="ORF">PFISCL1PPCAC_17494</name>
</gene>
<dbReference type="Proteomes" id="UP001432322">
    <property type="component" value="Unassembled WGS sequence"/>
</dbReference>
<evidence type="ECO:0000256" key="14">
    <source>
        <dbReference type="SAM" id="Phobius"/>
    </source>
</evidence>
<evidence type="ECO:0000256" key="12">
    <source>
        <dbReference type="ARBA" id="ARBA00023303"/>
    </source>
</evidence>
<keyword evidence="8 13" id="KW-0406">Ion transport</keyword>
<keyword evidence="11 13" id="KW-0739">Sodium transport</keyword>
<evidence type="ECO:0000256" key="1">
    <source>
        <dbReference type="ARBA" id="ARBA00004141"/>
    </source>
</evidence>
<name>A0AAV5W2Z2_9BILA</name>
<organism evidence="15 16">
    <name type="scientific">Pristionchus fissidentatus</name>
    <dbReference type="NCBI Taxonomy" id="1538716"/>
    <lineage>
        <taxon>Eukaryota</taxon>
        <taxon>Metazoa</taxon>
        <taxon>Ecdysozoa</taxon>
        <taxon>Nematoda</taxon>
        <taxon>Chromadorea</taxon>
        <taxon>Rhabditida</taxon>
        <taxon>Rhabditina</taxon>
        <taxon>Diplogasteromorpha</taxon>
        <taxon>Diplogasteroidea</taxon>
        <taxon>Neodiplogasteridae</taxon>
        <taxon>Pristionchus</taxon>
    </lineage>
</organism>
<dbReference type="AlphaFoldDB" id="A0AAV5W2Z2"/>
<dbReference type="GO" id="GO:0015280">
    <property type="term" value="F:ligand-gated sodium channel activity"/>
    <property type="evidence" value="ECO:0007669"/>
    <property type="project" value="TreeGrafter"/>
</dbReference>
<evidence type="ECO:0000256" key="11">
    <source>
        <dbReference type="ARBA" id="ARBA00023201"/>
    </source>
</evidence>
<accession>A0AAV5W2Z2</accession>
<dbReference type="PANTHER" id="PTHR11690">
    <property type="entry name" value="AMILORIDE-SENSITIVE SODIUM CHANNEL-RELATED"/>
    <property type="match status" value="1"/>
</dbReference>
<dbReference type="InterPro" id="IPR001873">
    <property type="entry name" value="ENaC"/>
</dbReference>
<keyword evidence="5 13" id="KW-0812">Transmembrane</keyword>
<evidence type="ECO:0000256" key="10">
    <source>
        <dbReference type="ARBA" id="ARBA00023180"/>
    </source>
</evidence>
<evidence type="ECO:0000256" key="13">
    <source>
        <dbReference type="RuleBase" id="RU000679"/>
    </source>
</evidence>
<keyword evidence="6 14" id="KW-1133">Transmembrane helix</keyword>
<comment type="similarity">
    <text evidence="2 13">Belongs to the amiloride-sensitive sodium channel (TC 1.A.6) family.</text>
</comment>
<evidence type="ECO:0000256" key="5">
    <source>
        <dbReference type="ARBA" id="ARBA00022692"/>
    </source>
</evidence>
<evidence type="ECO:0008006" key="17">
    <source>
        <dbReference type="Google" id="ProtNLM"/>
    </source>
</evidence>
<keyword evidence="10" id="KW-0325">Glycoprotein</keyword>
<proteinExistence type="inferred from homology"/>
<evidence type="ECO:0000256" key="9">
    <source>
        <dbReference type="ARBA" id="ARBA00023136"/>
    </source>
</evidence>